<feature type="transmembrane region" description="Helical" evidence="1">
    <location>
        <begin position="62"/>
        <end position="81"/>
    </location>
</feature>
<dbReference type="RefSeq" id="WP_256297375.1">
    <property type="nucleotide sequence ID" value="NZ_JAOQKE010000028.1"/>
</dbReference>
<dbReference type="InterPro" id="IPR005081">
    <property type="entry name" value="SpoIIGA"/>
</dbReference>
<feature type="transmembrane region" description="Helical" evidence="1">
    <location>
        <begin position="115"/>
        <end position="133"/>
    </location>
</feature>
<evidence type="ECO:0000256" key="1">
    <source>
        <dbReference type="SAM" id="Phobius"/>
    </source>
</evidence>
<evidence type="ECO:0000313" key="2">
    <source>
        <dbReference type="EMBL" id="MCU6726552.1"/>
    </source>
</evidence>
<proteinExistence type="predicted"/>
<feature type="transmembrane region" description="Helical" evidence="1">
    <location>
        <begin position="39"/>
        <end position="56"/>
    </location>
</feature>
<dbReference type="Pfam" id="PF03419">
    <property type="entry name" value="Peptidase_U4"/>
    <property type="match status" value="1"/>
</dbReference>
<keyword evidence="1" id="KW-1133">Transmembrane helix</keyword>
<keyword evidence="1" id="KW-0812">Transmembrane</keyword>
<keyword evidence="1" id="KW-0472">Membrane</keyword>
<sequence length="279" mass="32206">MSYEFYLDIYFLENLVINDTVLRMIAILEKKNCPRIRRFLTAAGGSLALCLGMMLGMYRVRVLTAIVCMAVETLMTTAAFSWSGWKTFMYRAVIFRLLSLLAEGSWQILRDYFHMPFPYSMAAGIFLPFFTLIRIRKREEKEQLLYPVTLRFHGKEKKVQALWDSGNQLTQPVTGRPVHILELEALIPLLTVQENRELQTMMDLQTVEQPSGIFSLVPYQSIGKKYGLLPVLQLDEIQVETEKEIISTPNVLVAVSRQRFSQNGSCQMILHQSLRQINR</sequence>
<reference evidence="2 3" key="1">
    <citation type="journal article" date="2021" name="ISME Commun">
        <title>Automated analysis of genomic sequences facilitates high-throughput and comprehensive description of bacteria.</title>
        <authorList>
            <person name="Hitch T.C.A."/>
        </authorList>
    </citation>
    <scope>NUCLEOTIDE SEQUENCE [LARGE SCALE GENOMIC DNA]</scope>
    <source>
        <strain evidence="2 3">Sanger_29</strain>
    </source>
</reference>
<feature type="transmembrane region" description="Helical" evidence="1">
    <location>
        <begin position="88"/>
        <end position="109"/>
    </location>
</feature>
<organism evidence="2 3">
    <name type="scientific">Muricoprocola aceti</name>
    <dbReference type="NCBI Taxonomy" id="2981772"/>
    <lineage>
        <taxon>Bacteria</taxon>
        <taxon>Bacillati</taxon>
        <taxon>Bacillota</taxon>
        <taxon>Clostridia</taxon>
        <taxon>Lachnospirales</taxon>
        <taxon>Lachnospiraceae</taxon>
        <taxon>Muricoprocola</taxon>
    </lineage>
</organism>
<protein>
    <submittedName>
        <fullName evidence="2">Sigma-E processing peptidase SpoIIGA</fullName>
    </submittedName>
</protein>
<keyword evidence="3" id="KW-1185">Reference proteome</keyword>
<evidence type="ECO:0000313" key="3">
    <source>
        <dbReference type="Proteomes" id="UP001652338"/>
    </source>
</evidence>
<dbReference type="EMBL" id="JAOQKE010000028">
    <property type="protein sequence ID" value="MCU6726552.1"/>
    <property type="molecule type" value="Genomic_DNA"/>
</dbReference>
<comment type="caution">
    <text evidence="2">The sequence shown here is derived from an EMBL/GenBank/DDBJ whole genome shotgun (WGS) entry which is preliminary data.</text>
</comment>
<accession>A0ABT2SPV8</accession>
<dbReference type="Proteomes" id="UP001652338">
    <property type="component" value="Unassembled WGS sequence"/>
</dbReference>
<gene>
    <name evidence="2" type="ORF">OCV47_14690</name>
</gene>
<name>A0ABT2SPV8_9FIRM</name>